<dbReference type="PROSITE" id="PS50055">
    <property type="entry name" value="TYR_PHOSPHATASE_PTP"/>
    <property type="match status" value="1"/>
</dbReference>
<accession>A0A4U5M7D3</accession>
<dbReference type="SMART" id="SM00404">
    <property type="entry name" value="PTPc_motif"/>
    <property type="match status" value="1"/>
</dbReference>
<feature type="compositionally biased region" description="Basic and acidic residues" evidence="1">
    <location>
        <begin position="53"/>
        <end position="81"/>
    </location>
</feature>
<dbReference type="Pfam" id="PF00102">
    <property type="entry name" value="Y_phosphatase"/>
    <property type="match status" value="1"/>
</dbReference>
<dbReference type="InterPro" id="IPR000242">
    <property type="entry name" value="PTP_cat"/>
</dbReference>
<dbReference type="PROSITE" id="PS50056">
    <property type="entry name" value="TYR_PHOSPHATASE_2"/>
    <property type="match status" value="1"/>
</dbReference>
<proteinExistence type="predicted"/>
<feature type="compositionally biased region" description="Basic residues" evidence="1">
    <location>
        <begin position="82"/>
        <end position="92"/>
    </location>
</feature>
<reference evidence="4 5" key="1">
    <citation type="journal article" date="2015" name="Genome Biol.">
        <title>Comparative genomics of Steinernema reveals deeply conserved gene regulatory networks.</title>
        <authorList>
            <person name="Dillman A.R."/>
            <person name="Macchietto M."/>
            <person name="Porter C.F."/>
            <person name="Rogers A."/>
            <person name="Williams B."/>
            <person name="Antoshechkin I."/>
            <person name="Lee M.M."/>
            <person name="Goodwin Z."/>
            <person name="Lu X."/>
            <person name="Lewis E.E."/>
            <person name="Goodrich-Blair H."/>
            <person name="Stock S.P."/>
            <person name="Adams B.J."/>
            <person name="Sternberg P.W."/>
            <person name="Mortazavi A."/>
        </authorList>
    </citation>
    <scope>NUCLEOTIDE SEQUENCE [LARGE SCALE GENOMIC DNA]</scope>
    <source>
        <strain evidence="4 5">ALL</strain>
    </source>
</reference>
<dbReference type="GO" id="GO:0004725">
    <property type="term" value="F:protein tyrosine phosphatase activity"/>
    <property type="evidence" value="ECO:0007669"/>
    <property type="project" value="InterPro"/>
</dbReference>
<dbReference type="InterPro" id="IPR003595">
    <property type="entry name" value="Tyr_Pase_cat"/>
</dbReference>
<evidence type="ECO:0000259" key="2">
    <source>
        <dbReference type="PROSITE" id="PS50055"/>
    </source>
</evidence>
<dbReference type="AlphaFoldDB" id="A0A4U5M7D3"/>
<dbReference type="Gene3D" id="3.90.190.10">
    <property type="entry name" value="Protein tyrosine phosphatase superfamily"/>
    <property type="match status" value="1"/>
</dbReference>
<name>A0A4U5M7D3_STECR</name>
<dbReference type="SMART" id="SM00194">
    <property type="entry name" value="PTPc"/>
    <property type="match status" value="1"/>
</dbReference>
<dbReference type="PANTHER" id="PTHR46163">
    <property type="entry name" value="TYROSINE-PROTEIN PHOSPHATASE-RELATED"/>
    <property type="match status" value="1"/>
</dbReference>
<dbReference type="InterPro" id="IPR029021">
    <property type="entry name" value="Prot-tyrosine_phosphatase-like"/>
</dbReference>
<dbReference type="PROSITE" id="PS00383">
    <property type="entry name" value="TYR_PHOSPHATASE_1"/>
    <property type="match status" value="1"/>
</dbReference>
<feature type="domain" description="Tyrosine-protein phosphatase" evidence="2">
    <location>
        <begin position="300"/>
        <end position="527"/>
    </location>
</feature>
<feature type="compositionally biased region" description="Basic and acidic residues" evidence="1">
    <location>
        <begin position="93"/>
        <end position="117"/>
    </location>
</feature>
<dbReference type="STRING" id="34508.A0A4U5M7D3"/>
<dbReference type="EMBL" id="AZBU02000009">
    <property type="protein sequence ID" value="TKR64794.1"/>
    <property type="molecule type" value="Genomic_DNA"/>
</dbReference>
<feature type="domain" description="Tyrosine specific protein phosphatases" evidence="3">
    <location>
        <begin position="449"/>
        <end position="518"/>
    </location>
</feature>
<dbReference type="PRINTS" id="PR00700">
    <property type="entry name" value="PRTYPHPHTASE"/>
</dbReference>
<organism evidence="4 5">
    <name type="scientific">Steinernema carpocapsae</name>
    <name type="common">Entomopathogenic nematode</name>
    <dbReference type="NCBI Taxonomy" id="34508"/>
    <lineage>
        <taxon>Eukaryota</taxon>
        <taxon>Metazoa</taxon>
        <taxon>Ecdysozoa</taxon>
        <taxon>Nematoda</taxon>
        <taxon>Chromadorea</taxon>
        <taxon>Rhabditida</taxon>
        <taxon>Tylenchina</taxon>
        <taxon>Panagrolaimomorpha</taxon>
        <taxon>Strongyloidoidea</taxon>
        <taxon>Steinernematidae</taxon>
        <taxon>Steinernema</taxon>
    </lineage>
</organism>
<dbReference type="OrthoDB" id="6058203at2759"/>
<sequence length="548" mass="62405">MESSPNRAKRNDSKTPLGSPNSGVGHRKSRQHRSNEGVHMRGSSVKVSGKGVSAEKADKIRLSAERVDKVKPKERRSDPQQHHRTGKSKQVAKVRESRESVNEGQKRKSKDGRESRESLPPTSRARGESKESTQAGTKKQSERGATRKGVSREAPTRRKKSVREAKRSAREAKKSTREESTLGEKISMKVTHKSEPVAKKSQLSIRSVAPRTYIQQEYLPEVEPTDLCQKVALACRRADRERAEALEAQTVETGQGNSQDPRYKWADKVMRTNLKWFMREYVRNRPYEPDGATSEAFKSNAFRNRYDDVVCLDATRVVLRNRDVDYIHANWVTLPNGFQYICCQAPMKETSEDFWAMTMQERSTVIVMLCNTWEFGQEKCTQYWPDREEQQETHGVVTVKNLGMPPSGIDDIIHSILEVEMSGQKTVVHHFRWSDWPDHSAPMSPVPLVELLKMTKARCNNRPVVVHCSAGIGRTGTFVGVDYANEKLRTAPETTMLQIFKEIRGFRLQSVQSFLQFTYMHICLLEYLAQINVEEVVMKSSSASTKNM</sequence>
<evidence type="ECO:0000259" key="3">
    <source>
        <dbReference type="PROSITE" id="PS50056"/>
    </source>
</evidence>
<evidence type="ECO:0008006" key="6">
    <source>
        <dbReference type="Google" id="ProtNLM"/>
    </source>
</evidence>
<dbReference type="InterPro" id="IPR052782">
    <property type="entry name" value="Oocyte-zygote_transition_reg"/>
</dbReference>
<feature type="compositionally biased region" description="Basic and acidic residues" evidence="1">
    <location>
        <begin position="139"/>
        <end position="182"/>
    </location>
</feature>
<feature type="compositionally biased region" description="Low complexity" evidence="1">
    <location>
        <begin position="42"/>
        <end position="52"/>
    </location>
</feature>
<keyword evidence="5" id="KW-1185">Reference proteome</keyword>
<evidence type="ECO:0000256" key="1">
    <source>
        <dbReference type="SAM" id="MobiDB-lite"/>
    </source>
</evidence>
<dbReference type="InterPro" id="IPR016130">
    <property type="entry name" value="Tyr_Pase_AS"/>
</dbReference>
<comment type="caution">
    <text evidence="4">The sequence shown here is derived from an EMBL/GenBank/DDBJ whole genome shotgun (WGS) entry which is preliminary data.</text>
</comment>
<evidence type="ECO:0000313" key="5">
    <source>
        <dbReference type="Proteomes" id="UP000298663"/>
    </source>
</evidence>
<dbReference type="CDD" id="cd00047">
    <property type="entry name" value="PTPc"/>
    <property type="match status" value="1"/>
</dbReference>
<protein>
    <recommendedName>
        <fullName evidence="6">Tyrosine-protein phosphatase domain-containing protein</fullName>
    </recommendedName>
</protein>
<dbReference type="Proteomes" id="UP000298663">
    <property type="component" value="Unassembled WGS sequence"/>
</dbReference>
<gene>
    <name evidence="4" type="ORF">L596_025275</name>
</gene>
<dbReference type="SUPFAM" id="SSF52799">
    <property type="entry name" value="(Phosphotyrosine protein) phosphatases II"/>
    <property type="match status" value="1"/>
</dbReference>
<evidence type="ECO:0000313" key="4">
    <source>
        <dbReference type="EMBL" id="TKR64794.1"/>
    </source>
</evidence>
<reference evidence="4 5" key="2">
    <citation type="journal article" date="2019" name="G3 (Bethesda)">
        <title>Hybrid Assembly of the Genome of the Entomopathogenic Nematode Steinernema carpocapsae Identifies the X-Chromosome.</title>
        <authorList>
            <person name="Serra L."/>
            <person name="Macchietto M."/>
            <person name="Macias-Munoz A."/>
            <person name="McGill C.J."/>
            <person name="Rodriguez I.M."/>
            <person name="Rodriguez B."/>
            <person name="Murad R."/>
            <person name="Mortazavi A."/>
        </authorList>
    </citation>
    <scope>NUCLEOTIDE SEQUENCE [LARGE SCALE GENOMIC DNA]</scope>
    <source>
        <strain evidence="4 5">ALL</strain>
    </source>
</reference>
<feature type="region of interest" description="Disordered" evidence="1">
    <location>
        <begin position="1"/>
        <end position="204"/>
    </location>
</feature>
<dbReference type="InterPro" id="IPR000387">
    <property type="entry name" value="Tyr_Pase_dom"/>
</dbReference>